<evidence type="ECO:0000313" key="6">
    <source>
        <dbReference type="Proteomes" id="UP000803844"/>
    </source>
</evidence>
<evidence type="ECO:0000313" key="5">
    <source>
        <dbReference type="EMBL" id="KAF3765807.1"/>
    </source>
</evidence>
<dbReference type="OrthoDB" id="343582at2759"/>
<dbReference type="GO" id="GO:0005849">
    <property type="term" value="C:mRNA cleavage factor complex"/>
    <property type="evidence" value="ECO:0007669"/>
    <property type="project" value="InterPro"/>
</dbReference>
<feature type="region of interest" description="Disordered" evidence="2">
    <location>
        <begin position="351"/>
        <end position="394"/>
    </location>
</feature>
<dbReference type="PANTHER" id="PTHR15921:SF3">
    <property type="entry name" value="PRE-MRNA CLEAVAGE COMPLEX 2 PROTEIN PCF11"/>
    <property type="match status" value="1"/>
</dbReference>
<dbReference type="InterPro" id="IPR021605">
    <property type="entry name" value="Pcf11_Clp1-ID"/>
</dbReference>
<name>A0A9P4Y3Q0_CRYP1</name>
<dbReference type="AlphaFoldDB" id="A0A9P4Y3Q0"/>
<feature type="compositionally biased region" description="Pro residues" evidence="2">
    <location>
        <begin position="323"/>
        <end position="333"/>
    </location>
</feature>
<dbReference type="InterPro" id="IPR002014">
    <property type="entry name" value="VHS_dom"/>
</dbReference>
<feature type="compositionally biased region" description="Low complexity" evidence="2">
    <location>
        <begin position="306"/>
        <end position="322"/>
    </location>
</feature>
<dbReference type="GO" id="GO:0005737">
    <property type="term" value="C:cytoplasm"/>
    <property type="evidence" value="ECO:0007669"/>
    <property type="project" value="TreeGrafter"/>
</dbReference>
<comment type="caution">
    <text evidence="5">The sequence shown here is derived from an EMBL/GenBank/DDBJ whole genome shotgun (WGS) entry which is preliminary data.</text>
</comment>
<evidence type="ECO:0000259" key="4">
    <source>
        <dbReference type="PROSITE" id="PS51391"/>
    </source>
</evidence>
<keyword evidence="6" id="KW-1185">Reference proteome</keyword>
<sequence>MSAEDEEQSMIQDWQAAVEDLKDNVRHEILTLTNLARELTNIAYPIAEILEQHIKKAPPQRKLPAIYLLDSIVKNVGTPYTLFFGKNLYSTYMEVYASVDQKTRHKLEEMLQTWKEPVPGSIDSTPVFSPDVVRPIENALIKARTSALQVQQEQARSQMRNRGGRPLPGALHRSTPTPPNARPPFSQPPAHVGINGQRPESAFGQQQYPQPQPGLSIDSLNNDMDQLIVAVGAALGRSPHSSDTQAELTALLALQGLLRDKHRNLPQDQLVAVRNQVDQIAVKYRVSFIARQSATAAAPPFHAPMHHQQPQQQQRSSAASVAPVPPPSAPPAPVSLDSLLGKGTLAALLSRQSATPQPQPPASTPQIPPAAAAAVAALRSPTPQRVEPQKSATPDPMALLASLRGAGLLSNSASPSGQTLPGRPFAPPPAIPSIAATAKAGHVISSGDISLTVASLKQPRPHLVHSLYEALGPQCTQCGRRFPTDEEGKKKKTAHMDWHFRVKQRMVEAEQRGQHRSWYVDQADWIHNVETIDLEHVDNAHGPNANSSQPASSAPKIQWIPVPDDGDTINTVCPICQEKFQTKWLDEAQEWVWTDTTRVGGRAFHASCYAEVTKESGATPLYGGGGSRVTPDRVLGKRKAEDEILSLRGGRVKTDA</sequence>
<dbReference type="GO" id="GO:0000993">
    <property type="term" value="F:RNA polymerase II complex binding"/>
    <property type="evidence" value="ECO:0007669"/>
    <property type="project" value="InterPro"/>
</dbReference>
<gene>
    <name evidence="5" type="ORF">M406DRAFT_290031</name>
</gene>
<dbReference type="GeneID" id="63836016"/>
<dbReference type="GO" id="GO:0031124">
    <property type="term" value="P:mRNA 3'-end processing"/>
    <property type="evidence" value="ECO:0007669"/>
    <property type="project" value="InterPro"/>
</dbReference>
<feature type="domain" description="CID" evidence="4">
    <location>
        <begin position="6"/>
        <end position="144"/>
    </location>
</feature>
<dbReference type="RefSeq" id="XP_040776768.1">
    <property type="nucleotide sequence ID" value="XM_040918887.1"/>
</dbReference>
<dbReference type="GO" id="GO:0006369">
    <property type="term" value="P:termination of RNA polymerase II transcription"/>
    <property type="evidence" value="ECO:0007669"/>
    <property type="project" value="InterPro"/>
</dbReference>
<dbReference type="Proteomes" id="UP000803844">
    <property type="component" value="Unassembled WGS sequence"/>
</dbReference>
<dbReference type="InterPro" id="IPR045154">
    <property type="entry name" value="PCF11-like"/>
</dbReference>
<dbReference type="PANTHER" id="PTHR15921">
    <property type="entry name" value="PRE-MRNA CLEAVAGE COMPLEX II"/>
    <property type="match status" value="1"/>
</dbReference>
<proteinExistence type="predicted"/>
<protein>
    <recommendedName>
        <fullName evidence="7">CID domain-containing protein</fullName>
    </recommendedName>
</protein>
<dbReference type="SMART" id="SM00582">
    <property type="entry name" value="RPR"/>
    <property type="match status" value="1"/>
</dbReference>
<dbReference type="EMBL" id="MU032347">
    <property type="protein sequence ID" value="KAF3765807.1"/>
    <property type="molecule type" value="Genomic_DNA"/>
</dbReference>
<dbReference type="GO" id="GO:0003729">
    <property type="term" value="F:mRNA binding"/>
    <property type="evidence" value="ECO:0007669"/>
    <property type="project" value="InterPro"/>
</dbReference>
<dbReference type="GO" id="GO:0016192">
    <property type="term" value="P:vesicle-mediated transport"/>
    <property type="evidence" value="ECO:0007669"/>
    <property type="project" value="UniProtKB-ARBA"/>
</dbReference>
<evidence type="ECO:0000256" key="1">
    <source>
        <dbReference type="ARBA" id="ARBA00011446"/>
    </source>
</evidence>
<dbReference type="InterPro" id="IPR047415">
    <property type="entry name" value="Pcf11_CID"/>
</dbReference>
<dbReference type="GO" id="GO:0043130">
    <property type="term" value="F:ubiquitin binding"/>
    <property type="evidence" value="ECO:0007669"/>
    <property type="project" value="InterPro"/>
</dbReference>
<dbReference type="InterPro" id="IPR006569">
    <property type="entry name" value="CID_dom"/>
</dbReference>
<dbReference type="GO" id="GO:0007034">
    <property type="term" value="P:vacuolar transport"/>
    <property type="evidence" value="ECO:0007669"/>
    <property type="project" value="UniProtKB-ARBA"/>
</dbReference>
<dbReference type="FunFam" id="1.25.40.90:FF:000016">
    <property type="entry name" value="mRNA cleavage factor complex component Pcf11"/>
    <property type="match status" value="1"/>
</dbReference>
<evidence type="ECO:0000259" key="3">
    <source>
        <dbReference type="PROSITE" id="PS50179"/>
    </source>
</evidence>
<comment type="subunit">
    <text evidence="1">Component of the ESCRT-0 complex composed of HSE1 and VPS27.</text>
</comment>
<evidence type="ECO:0008006" key="7">
    <source>
        <dbReference type="Google" id="ProtNLM"/>
    </source>
</evidence>
<dbReference type="InterPro" id="IPR008942">
    <property type="entry name" value="ENTH_VHS"/>
</dbReference>
<dbReference type="PROSITE" id="PS50179">
    <property type="entry name" value="VHS"/>
    <property type="match status" value="1"/>
</dbReference>
<dbReference type="SUPFAM" id="SSF48464">
    <property type="entry name" value="ENTH/VHS domain"/>
    <property type="match status" value="1"/>
</dbReference>
<organism evidence="5 6">
    <name type="scientific">Cryphonectria parasitica (strain ATCC 38755 / EP155)</name>
    <dbReference type="NCBI Taxonomy" id="660469"/>
    <lineage>
        <taxon>Eukaryota</taxon>
        <taxon>Fungi</taxon>
        <taxon>Dikarya</taxon>
        <taxon>Ascomycota</taxon>
        <taxon>Pezizomycotina</taxon>
        <taxon>Sordariomycetes</taxon>
        <taxon>Sordariomycetidae</taxon>
        <taxon>Diaporthales</taxon>
        <taxon>Cryphonectriaceae</taxon>
        <taxon>Cryphonectria-Endothia species complex</taxon>
        <taxon>Cryphonectria</taxon>
    </lineage>
</organism>
<feature type="region of interest" description="Disordered" evidence="2">
    <location>
        <begin position="301"/>
        <end position="337"/>
    </location>
</feature>
<reference evidence="5" key="1">
    <citation type="journal article" date="2020" name="Phytopathology">
        <title>Genome sequence of the chestnut blight fungus Cryphonectria parasitica EP155: A fundamental resource for an archetypical invasive plant pathogen.</title>
        <authorList>
            <person name="Crouch J.A."/>
            <person name="Dawe A."/>
            <person name="Aerts A."/>
            <person name="Barry K."/>
            <person name="Churchill A.C.L."/>
            <person name="Grimwood J."/>
            <person name="Hillman B."/>
            <person name="Milgroom M.G."/>
            <person name="Pangilinan J."/>
            <person name="Smith M."/>
            <person name="Salamov A."/>
            <person name="Schmutz J."/>
            <person name="Yadav J."/>
            <person name="Grigoriev I.V."/>
            <person name="Nuss D."/>
        </authorList>
    </citation>
    <scope>NUCLEOTIDE SEQUENCE</scope>
    <source>
        <strain evidence="5">EP155</strain>
    </source>
</reference>
<dbReference type="Pfam" id="PF04818">
    <property type="entry name" value="CID"/>
    <property type="match status" value="1"/>
</dbReference>
<feature type="compositionally biased region" description="Pro residues" evidence="2">
    <location>
        <begin position="176"/>
        <end position="187"/>
    </location>
</feature>
<dbReference type="PROSITE" id="PS51391">
    <property type="entry name" value="CID"/>
    <property type="match status" value="1"/>
</dbReference>
<feature type="compositionally biased region" description="Low complexity" evidence="2">
    <location>
        <begin position="369"/>
        <end position="383"/>
    </location>
</feature>
<dbReference type="CDD" id="cd16982">
    <property type="entry name" value="CID_Pcf11"/>
    <property type="match status" value="1"/>
</dbReference>
<dbReference type="GO" id="GO:0035091">
    <property type="term" value="F:phosphatidylinositol binding"/>
    <property type="evidence" value="ECO:0007669"/>
    <property type="project" value="InterPro"/>
</dbReference>
<dbReference type="InterPro" id="IPR054127">
    <property type="entry name" value="Pcf11_C"/>
</dbReference>
<dbReference type="Gene3D" id="1.25.40.90">
    <property type="match status" value="1"/>
</dbReference>
<dbReference type="Pfam" id="PF21936">
    <property type="entry name" value="Pcf11_C"/>
    <property type="match status" value="1"/>
</dbReference>
<feature type="compositionally biased region" description="Pro residues" evidence="2">
    <location>
        <begin position="357"/>
        <end position="368"/>
    </location>
</feature>
<feature type="region of interest" description="Disordered" evidence="2">
    <location>
        <begin position="151"/>
        <end position="220"/>
    </location>
</feature>
<dbReference type="Pfam" id="PF11526">
    <property type="entry name" value="Pfc11_Clp1_ID"/>
    <property type="match status" value="1"/>
</dbReference>
<feature type="domain" description="VHS" evidence="3">
    <location>
        <begin position="16"/>
        <end position="131"/>
    </location>
</feature>
<evidence type="ECO:0000256" key="2">
    <source>
        <dbReference type="SAM" id="MobiDB-lite"/>
    </source>
</evidence>
<feature type="compositionally biased region" description="Polar residues" evidence="2">
    <location>
        <begin position="151"/>
        <end position="160"/>
    </location>
</feature>
<accession>A0A9P4Y3Q0</accession>